<sequence length="59" mass="5834">MVVVGCLALLVFPILGLIAGGLIAGRTGAEWGAGVGLILALALCGTTGSMLIKAARKRV</sequence>
<evidence type="ECO:0000256" key="1">
    <source>
        <dbReference type="SAM" id="Phobius"/>
    </source>
</evidence>
<dbReference type="EMBL" id="BTFW01000001">
    <property type="protein sequence ID" value="GMM61855.1"/>
    <property type="molecule type" value="Genomic_DNA"/>
</dbReference>
<dbReference type="RefSeq" id="WP_317975501.1">
    <property type="nucleotide sequence ID" value="NZ_BTFW01000001.1"/>
</dbReference>
<reference evidence="2 3" key="1">
    <citation type="submission" date="2023-06" db="EMBL/GenBank/DDBJ databases">
        <title>Draft genome sequence of Novosphingobium sp. strain IK01.</title>
        <authorList>
            <person name="Hatamoto M."/>
            <person name="Ikarashi T."/>
            <person name="Yamaguchi T."/>
        </authorList>
    </citation>
    <scope>NUCLEOTIDE SEQUENCE [LARGE SCALE GENOMIC DNA]</scope>
    <source>
        <strain evidence="2 3">IK01</strain>
    </source>
</reference>
<proteinExistence type="predicted"/>
<keyword evidence="3" id="KW-1185">Reference proteome</keyword>
<dbReference type="Proteomes" id="UP001187221">
    <property type="component" value="Unassembled WGS sequence"/>
</dbReference>
<protein>
    <submittedName>
        <fullName evidence="2">Uncharacterized protein</fullName>
    </submittedName>
</protein>
<evidence type="ECO:0000313" key="3">
    <source>
        <dbReference type="Proteomes" id="UP001187221"/>
    </source>
</evidence>
<keyword evidence="1" id="KW-1133">Transmembrane helix</keyword>
<organism evidence="2 3">
    <name type="scientific">Novosphingobium pituita</name>
    <dbReference type="NCBI Taxonomy" id="3056842"/>
    <lineage>
        <taxon>Bacteria</taxon>
        <taxon>Pseudomonadati</taxon>
        <taxon>Pseudomonadota</taxon>
        <taxon>Alphaproteobacteria</taxon>
        <taxon>Sphingomonadales</taxon>
        <taxon>Sphingomonadaceae</taxon>
        <taxon>Novosphingobium</taxon>
    </lineage>
</organism>
<keyword evidence="1" id="KW-0812">Transmembrane</keyword>
<gene>
    <name evidence="2" type="ORF">NUTIK01_26320</name>
</gene>
<feature type="transmembrane region" description="Helical" evidence="1">
    <location>
        <begin position="31"/>
        <end position="52"/>
    </location>
</feature>
<accession>A0ABQ6P9D0</accession>
<evidence type="ECO:0000313" key="2">
    <source>
        <dbReference type="EMBL" id="GMM61855.1"/>
    </source>
</evidence>
<keyword evidence="1" id="KW-0472">Membrane</keyword>
<name>A0ABQ6P9D0_9SPHN</name>
<comment type="caution">
    <text evidence="2">The sequence shown here is derived from an EMBL/GenBank/DDBJ whole genome shotgun (WGS) entry which is preliminary data.</text>
</comment>